<dbReference type="HOGENOM" id="CLU_1048144_0_0_2"/>
<gene>
    <name evidence="2" type="ORF">NVIE_022310</name>
</gene>
<organism evidence="2 3">
    <name type="scientific">Nitrososphaera viennensis EN76</name>
    <dbReference type="NCBI Taxonomy" id="926571"/>
    <lineage>
        <taxon>Archaea</taxon>
        <taxon>Nitrososphaerota</taxon>
        <taxon>Nitrososphaeria</taxon>
        <taxon>Nitrososphaerales</taxon>
        <taxon>Nitrososphaeraceae</taxon>
        <taxon>Nitrososphaera</taxon>
    </lineage>
</organism>
<sequence>MYYLLLFYETRTRSEDIPEGKLDEFLASLHKTREDLVVDEKSMRAYDEAAIVKTMKLTPYIPINGVEIWHIRSFNKGLRKYDGFKYRLPGFSIMEFVNRRRFTYDYLDFTLEEVENSFRKLQKLGLIVESMKFRGESRFVIADERLRAMVKEIGFIEQIQWNNMLTSWDYVRSPTNEERDWLRKFYGRNQADKLLDEKALSRREFLKRKDDDISKVIFKKHIKEQEKEIKDRIKKLKETYGDILNEYDFLREIIKIVCPKIFEAA</sequence>
<dbReference type="EMBL" id="CP007536">
    <property type="protein sequence ID" value="AIC16491.1"/>
    <property type="molecule type" value="Genomic_DNA"/>
</dbReference>
<keyword evidence="3" id="KW-1185">Reference proteome</keyword>
<evidence type="ECO:0000256" key="1">
    <source>
        <dbReference type="SAM" id="Coils"/>
    </source>
</evidence>
<evidence type="ECO:0000313" key="2">
    <source>
        <dbReference type="EMBL" id="AIC16491.1"/>
    </source>
</evidence>
<dbReference type="KEGG" id="nvn:NVIE_022310"/>
<dbReference type="Proteomes" id="UP000027093">
    <property type="component" value="Chromosome"/>
</dbReference>
<reference evidence="2 3" key="1">
    <citation type="journal article" date="2014" name="Int. J. Syst. Evol. Microbiol.">
        <title>Nitrososphaera viennensis gen. nov., sp. nov., an aerobic and mesophilic, ammonia-oxidizing archaeon from soil and a member of the archaeal phylum Thaumarchaeota.</title>
        <authorList>
            <person name="Stieglmeier M."/>
            <person name="Klingl A."/>
            <person name="Alves R.J."/>
            <person name="Rittmann S.K."/>
            <person name="Melcher M."/>
            <person name="Leisch N."/>
            <person name="Schleper C."/>
        </authorList>
    </citation>
    <scope>NUCLEOTIDE SEQUENCE [LARGE SCALE GENOMIC DNA]</scope>
    <source>
        <strain evidence="2">EN76</strain>
    </source>
</reference>
<proteinExistence type="predicted"/>
<evidence type="ECO:0000313" key="3">
    <source>
        <dbReference type="Proteomes" id="UP000027093"/>
    </source>
</evidence>
<feature type="coiled-coil region" evidence="1">
    <location>
        <begin position="219"/>
        <end position="246"/>
    </location>
</feature>
<keyword evidence="1" id="KW-0175">Coiled coil</keyword>
<dbReference type="AlphaFoldDB" id="A0A060HSQ6"/>
<accession>A0A060HSQ6</accession>
<dbReference type="STRING" id="926571.NVIE_022310"/>
<name>A0A060HSQ6_9ARCH</name>
<protein>
    <submittedName>
        <fullName evidence="2">Uncharacterized protein</fullName>
    </submittedName>
</protein>